<feature type="signal peptide" evidence="1">
    <location>
        <begin position="1"/>
        <end position="16"/>
    </location>
</feature>
<proteinExistence type="predicted"/>
<gene>
    <name evidence="2" type="ORF">ABMA27_005913</name>
</gene>
<evidence type="ECO:0000313" key="3">
    <source>
        <dbReference type="Proteomes" id="UP001549920"/>
    </source>
</evidence>
<keyword evidence="1" id="KW-0732">Signal</keyword>
<reference evidence="2 3" key="1">
    <citation type="submission" date="2024-06" db="EMBL/GenBank/DDBJ databases">
        <title>A chromosome-level genome assembly of beet webworm, Loxostege sticticalis.</title>
        <authorList>
            <person name="Zhang Y."/>
        </authorList>
    </citation>
    <scope>NUCLEOTIDE SEQUENCE [LARGE SCALE GENOMIC DNA]</scope>
    <source>
        <strain evidence="2">AQ026</strain>
        <tissue evidence="2">Whole body</tissue>
    </source>
</reference>
<sequence>MKFFIVFALIAAVASAVPLHMAEVDQILQAIQSPSTNPATAAALEQMLADALGPSPGGIIAGPILVPAKPEHQPIHVGPAIIPEYHPIHVGPALLPEPEYHPIHVGPALLPEQPTVNPAPIVKPEPVEIPTNTPLVQIILNINKADAIPPVSVVTPENIVAPELPGSPINIVEEAENHIVPDPIQIVEVAPIVPEPIQIAEPAPVKPEPIQIAEPAPIAPESIQIAEPAPIAPESIQIAEPAPIAPESIQIAEPAPIAPESIQIAEPAPIDVAPIVMPDALN</sequence>
<name>A0ABR3HHC5_LOXSC</name>
<evidence type="ECO:0000256" key="1">
    <source>
        <dbReference type="SAM" id="SignalP"/>
    </source>
</evidence>
<keyword evidence="3" id="KW-1185">Reference proteome</keyword>
<accession>A0ABR3HHC5</accession>
<dbReference type="Proteomes" id="UP001549920">
    <property type="component" value="Unassembled WGS sequence"/>
</dbReference>
<dbReference type="EMBL" id="JBEUOH010000019">
    <property type="protein sequence ID" value="KAL0869666.1"/>
    <property type="molecule type" value="Genomic_DNA"/>
</dbReference>
<evidence type="ECO:0000313" key="2">
    <source>
        <dbReference type="EMBL" id="KAL0869666.1"/>
    </source>
</evidence>
<organism evidence="2 3">
    <name type="scientific">Loxostege sticticalis</name>
    <name type="common">Beet webworm moth</name>
    <dbReference type="NCBI Taxonomy" id="481309"/>
    <lineage>
        <taxon>Eukaryota</taxon>
        <taxon>Metazoa</taxon>
        <taxon>Ecdysozoa</taxon>
        <taxon>Arthropoda</taxon>
        <taxon>Hexapoda</taxon>
        <taxon>Insecta</taxon>
        <taxon>Pterygota</taxon>
        <taxon>Neoptera</taxon>
        <taxon>Endopterygota</taxon>
        <taxon>Lepidoptera</taxon>
        <taxon>Glossata</taxon>
        <taxon>Ditrysia</taxon>
        <taxon>Pyraloidea</taxon>
        <taxon>Crambidae</taxon>
        <taxon>Pyraustinae</taxon>
        <taxon>Loxostege</taxon>
    </lineage>
</organism>
<protein>
    <submittedName>
        <fullName evidence="2">Uncharacterized protein</fullName>
    </submittedName>
</protein>
<feature type="chain" id="PRO_5047247364" evidence="1">
    <location>
        <begin position="17"/>
        <end position="282"/>
    </location>
</feature>
<comment type="caution">
    <text evidence="2">The sequence shown here is derived from an EMBL/GenBank/DDBJ whole genome shotgun (WGS) entry which is preliminary data.</text>
</comment>